<dbReference type="InterPro" id="IPR056919">
    <property type="entry name" value="Phage_TAC_18"/>
</dbReference>
<dbReference type="Pfam" id="PF23812">
    <property type="entry name" value="Phage_TAC_18"/>
    <property type="match status" value="1"/>
</dbReference>
<dbReference type="Proteomes" id="UP000530571">
    <property type="component" value="Unassembled WGS sequence"/>
</dbReference>
<dbReference type="EMBL" id="JACIDZ010000011">
    <property type="protein sequence ID" value="MBB4123282.1"/>
    <property type="molecule type" value="Genomic_DNA"/>
</dbReference>
<protein>
    <submittedName>
        <fullName evidence="1">Uncharacterized protein</fullName>
    </submittedName>
</protein>
<sequence length="120" mass="13414">MTSDACFRRLVISALDQHFASGEVPVLPAGSELLWQWFCELSATRTWNANGPNPISFAEIIAYCRVTGWPISRVHVDILQAMDAAWLKQVAAMQFPEGNSRQNKQSRRTMTPGLFDAIFG</sequence>
<gene>
    <name evidence="1" type="ORF">GGR30_003225</name>
</gene>
<comment type="caution">
    <text evidence="1">The sequence shown here is derived from an EMBL/GenBank/DDBJ whole genome shotgun (WGS) entry which is preliminary data.</text>
</comment>
<organism evidence="1 2">
    <name type="scientific">Martelella radicis</name>
    <dbReference type="NCBI Taxonomy" id="1397476"/>
    <lineage>
        <taxon>Bacteria</taxon>
        <taxon>Pseudomonadati</taxon>
        <taxon>Pseudomonadota</taxon>
        <taxon>Alphaproteobacteria</taxon>
        <taxon>Hyphomicrobiales</taxon>
        <taxon>Aurantimonadaceae</taxon>
        <taxon>Martelella</taxon>
    </lineage>
</organism>
<dbReference type="RefSeq" id="WP_183488095.1">
    <property type="nucleotide sequence ID" value="NZ_JACIDZ010000011.1"/>
</dbReference>
<accession>A0A7W6PCC2</accession>
<name>A0A7W6PCC2_9HYPH</name>
<dbReference type="AlphaFoldDB" id="A0A7W6PCC2"/>
<reference evidence="1 2" key="1">
    <citation type="submission" date="2020-08" db="EMBL/GenBank/DDBJ databases">
        <title>Genomic Encyclopedia of Type Strains, Phase IV (KMG-IV): sequencing the most valuable type-strain genomes for metagenomic binning, comparative biology and taxonomic classification.</title>
        <authorList>
            <person name="Goeker M."/>
        </authorList>
    </citation>
    <scope>NUCLEOTIDE SEQUENCE [LARGE SCALE GENOMIC DNA]</scope>
    <source>
        <strain evidence="1 2">DSM 28101</strain>
    </source>
</reference>
<proteinExistence type="predicted"/>
<keyword evidence="2" id="KW-1185">Reference proteome</keyword>
<evidence type="ECO:0000313" key="2">
    <source>
        <dbReference type="Proteomes" id="UP000530571"/>
    </source>
</evidence>
<evidence type="ECO:0000313" key="1">
    <source>
        <dbReference type="EMBL" id="MBB4123282.1"/>
    </source>
</evidence>